<protein>
    <submittedName>
        <fullName evidence="1">Uncharacterized protein</fullName>
    </submittedName>
</protein>
<dbReference type="EMBL" id="JAGYWB010000010">
    <property type="protein sequence ID" value="KAI0507493.1"/>
    <property type="molecule type" value="Genomic_DNA"/>
</dbReference>
<organism evidence="1 2">
    <name type="scientific">Dendrobium nobile</name>
    <name type="common">Orchid</name>
    <dbReference type="NCBI Taxonomy" id="94219"/>
    <lineage>
        <taxon>Eukaryota</taxon>
        <taxon>Viridiplantae</taxon>
        <taxon>Streptophyta</taxon>
        <taxon>Embryophyta</taxon>
        <taxon>Tracheophyta</taxon>
        <taxon>Spermatophyta</taxon>
        <taxon>Magnoliopsida</taxon>
        <taxon>Liliopsida</taxon>
        <taxon>Asparagales</taxon>
        <taxon>Orchidaceae</taxon>
        <taxon>Epidendroideae</taxon>
        <taxon>Malaxideae</taxon>
        <taxon>Dendrobiinae</taxon>
        <taxon>Dendrobium</taxon>
    </lineage>
</organism>
<comment type="caution">
    <text evidence="1">The sequence shown here is derived from an EMBL/GenBank/DDBJ whole genome shotgun (WGS) entry which is preliminary data.</text>
</comment>
<reference evidence="1" key="1">
    <citation type="journal article" date="2022" name="Front. Genet.">
        <title>Chromosome-Scale Assembly of the Dendrobium nobile Genome Provides Insights Into the Molecular Mechanism of the Biosynthesis of the Medicinal Active Ingredient of Dendrobium.</title>
        <authorList>
            <person name="Xu Q."/>
            <person name="Niu S.-C."/>
            <person name="Li K.-L."/>
            <person name="Zheng P.-J."/>
            <person name="Zhang X.-J."/>
            <person name="Jia Y."/>
            <person name="Liu Y."/>
            <person name="Niu Y.-X."/>
            <person name="Yu L.-H."/>
            <person name="Chen D.-F."/>
            <person name="Zhang G.-Q."/>
        </authorList>
    </citation>
    <scope>NUCLEOTIDE SEQUENCE</scope>
    <source>
        <tissue evidence="1">Leaf</tissue>
    </source>
</reference>
<evidence type="ECO:0000313" key="1">
    <source>
        <dbReference type="EMBL" id="KAI0507493.1"/>
    </source>
</evidence>
<proteinExistence type="predicted"/>
<evidence type="ECO:0000313" key="2">
    <source>
        <dbReference type="Proteomes" id="UP000829196"/>
    </source>
</evidence>
<accession>A0A8T3B7V3</accession>
<dbReference type="Proteomes" id="UP000829196">
    <property type="component" value="Unassembled WGS sequence"/>
</dbReference>
<gene>
    <name evidence="1" type="ORF">KFK09_013618</name>
</gene>
<keyword evidence="2" id="KW-1185">Reference proteome</keyword>
<sequence length="68" mass="7997">MAHFDWSPNDVLNPKSSNRGCIFISQSTSLFQELYIKDYLQIFVSRKGCQDFLGRKEAFLSFLDEREE</sequence>
<dbReference type="AlphaFoldDB" id="A0A8T3B7V3"/>
<name>A0A8T3B7V3_DENNO</name>